<dbReference type="AlphaFoldDB" id="A0AAD1SDA7"/>
<accession>A0AAD1SDA7</accession>
<dbReference type="EMBL" id="OW240917">
    <property type="protein sequence ID" value="CAH2299306.1"/>
    <property type="molecule type" value="Genomic_DNA"/>
</dbReference>
<evidence type="ECO:0000313" key="3">
    <source>
        <dbReference type="EMBL" id="CAH2299306.1"/>
    </source>
</evidence>
<proteinExistence type="predicted"/>
<keyword evidence="2" id="KW-1133">Transmembrane helix</keyword>
<dbReference type="Proteomes" id="UP001295444">
    <property type="component" value="Chromosome 06"/>
</dbReference>
<organism evidence="3 4">
    <name type="scientific">Pelobates cultripes</name>
    <name type="common">Western spadefoot toad</name>
    <dbReference type="NCBI Taxonomy" id="61616"/>
    <lineage>
        <taxon>Eukaryota</taxon>
        <taxon>Metazoa</taxon>
        <taxon>Chordata</taxon>
        <taxon>Craniata</taxon>
        <taxon>Vertebrata</taxon>
        <taxon>Euteleostomi</taxon>
        <taxon>Amphibia</taxon>
        <taxon>Batrachia</taxon>
        <taxon>Anura</taxon>
        <taxon>Pelobatoidea</taxon>
        <taxon>Pelobatidae</taxon>
        <taxon>Pelobates</taxon>
    </lineage>
</organism>
<protein>
    <submittedName>
        <fullName evidence="3">Uncharacterized protein</fullName>
    </submittedName>
</protein>
<evidence type="ECO:0000313" key="4">
    <source>
        <dbReference type="Proteomes" id="UP001295444"/>
    </source>
</evidence>
<evidence type="ECO:0000256" key="1">
    <source>
        <dbReference type="SAM" id="MobiDB-lite"/>
    </source>
</evidence>
<keyword evidence="2" id="KW-0472">Membrane</keyword>
<feature type="region of interest" description="Disordered" evidence="1">
    <location>
        <begin position="84"/>
        <end position="103"/>
    </location>
</feature>
<name>A0AAD1SDA7_PELCU</name>
<feature type="region of interest" description="Disordered" evidence="1">
    <location>
        <begin position="203"/>
        <end position="239"/>
    </location>
</feature>
<reference evidence="3" key="1">
    <citation type="submission" date="2022-03" db="EMBL/GenBank/DDBJ databases">
        <authorList>
            <person name="Alioto T."/>
            <person name="Alioto T."/>
            <person name="Gomez Garrido J."/>
        </authorList>
    </citation>
    <scope>NUCLEOTIDE SEQUENCE</scope>
</reference>
<keyword evidence="4" id="KW-1185">Reference proteome</keyword>
<sequence length="265" mass="29870">MSVITVITKCTVCILVITVTSFFKYILEILVLNKQPEQISSDKRDTDITNKGTDFMNSQQIKVTEICLLVEYSKELLAEGKELKESVDPSVNEGDEPPSKEATMIYLSDEGSKKLLTEDKEQKESIDQSLNMEEVDQHPIKDVETIPEAPAPPVEFSKEDITDQTIDNAQDYQQQLQNGAEISLSDEGSKELLAEGKEVMESIDQSVNAEEGDQHPVKAMPEVPASEEFIKEDNTDQTIDNAQEYQQQLKSKDSLSIPRYRENYL</sequence>
<feature type="transmembrane region" description="Helical" evidence="2">
    <location>
        <begin position="6"/>
        <end position="27"/>
    </location>
</feature>
<evidence type="ECO:0000256" key="2">
    <source>
        <dbReference type="SAM" id="Phobius"/>
    </source>
</evidence>
<keyword evidence="2" id="KW-0812">Transmembrane</keyword>
<gene>
    <name evidence="3" type="ORF">PECUL_23A037974</name>
</gene>